<comment type="caution">
    <text evidence="1">The sequence shown here is derived from an EMBL/GenBank/DDBJ whole genome shotgun (WGS) entry which is preliminary data.</text>
</comment>
<evidence type="ECO:0000313" key="1">
    <source>
        <dbReference type="EMBL" id="TRY98218.1"/>
    </source>
</evidence>
<evidence type="ECO:0000313" key="2">
    <source>
        <dbReference type="Proteomes" id="UP000316079"/>
    </source>
</evidence>
<name>A0A553R7S2_9TELE</name>
<keyword evidence="2" id="KW-1185">Reference proteome</keyword>
<reference evidence="1 2" key="1">
    <citation type="journal article" date="2019" name="Sci. Data">
        <title>Hybrid genome assembly and annotation of Danionella translucida.</title>
        <authorList>
            <person name="Kadobianskyi M."/>
            <person name="Schulze L."/>
            <person name="Schuelke M."/>
            <person name="Judkewitz B."/>
        </authorList>
    </citation>
    <scope>NUCLEOTIDE SEQUENCE [LARGE SCALE GENOMIC DNA]</scope>
    <source>
        <strain evidence="1 2">Bolton</strain>
    </source>
</reference>
<sequence length="91" mass="10014">MEFAMDLVLRASVYKMEHRLRQGCLNESLSTAAVPNGLNGQSAVVLIVRKWVVHRGVKANHPPTKSPMCRNGVNLPLESTPVPYSCHCEAT</sequence>
<proteinExistence type="predicted"/>
<dbReference type="Proteomes" id="UP000316079">
    <property type="component" value="Unassembled WGS sequence"/>
</dbReference>
<gene>
    <name evidence="1" type="ORF">DNTS_006245</name>
</gene>
<protein>
    <submittedName>
        <fullName evidence="1">Uncharacterized protein</fullName>
    </submittedName>
</protein>
<accession>A0A553R7S2</accession>
<dbReference type="AlphaFoldDB" id="A0A553R7S2"/>
<organism evidence="1 2">
    <name type="scientific">Danionella cerebrum</name>
    <dbReference type="NCBI Taxonomy" id="2873325"/>
    <lineage>
        <taxon>Eukaryota</taxon>
        <taxon>Metazoa</taxon>
        <taxon>Chordata</taxon>
        <taxon>Craniata</taxon>
        <taxon>Vertebrata</taxon>
        <taxon>Euteleostomi</taxon>
        <taxon>Actinopterygii</taxon>
        <taxon>Neopterygii</taxon>
        <taxon>Teleostei</taxon>
        <taxon>Ostariophysi</taxon>
        <taxon>Cypriniformes</taxon>
        <taxon>Danionidae</taxon>
        <taxon>Danioninae</taxon>
        <taxon>Danionella</taxon>
    </lineage>
</organism>
<dbReference type="EMBL" id="SRMA01025183">
    <property type="protein sequence ID" value="TRY98218.1"/>
    <property type="molecule type" value="Genomic_DNA"/>
</dbReference>